<dbReference type="Gene3D" id="3.60.21.10">
    <property type="match status" value="1"/>
</dbReference>
<dbReference type="EMBL" id="JAEQMG010000201">
    <property type="protein sequence ID" value="MBK6090350.1"/>
    <property type="molecule type" value="Genomic_DNA"/>
</dbReference>
<keyword evidence="2" id="KW-1185">Reference proteome</keyword>
<dbReference type="AlphaFoldDB" id="A0A934WUW2"/>
<comment type="caution">
    <text evidence="1">The sequence shown here is derived from an EMBL/GenBank/DDBJ whole genome shotgun (WGS) entry which is preliminary data.</text>
</comment>
<reference evidence="1" key="1">
    <citation type="submission" date="2021-01" db="EMBL/GenBank/DDBJ databases">
        <title>Genome public.</title>
        <authorList>
            <person name="Liu C."/>
            <person name="Sun Q."/>
        </authorList>
    </citation>
    <scope>NUCLEOTIDE SEQUENCE</scope>
    <source>
        <strain evidence="1">M6</strain>
    </source>
</reference>
<gene>
    <name evidence="1" type="ORF">JKK62_17225</name>
</gene>
<protein>
    <submittedName>
        <fullName evidence="1">Metallophosphoesterase</fullName>
    </submittedName>
</protein>
<sequence length="215" mass="24761">MIYITGDTHGDINVFNERRLGHLKKGDSLIITGDFGFIWDNSKEEIKNLKKLAKKKFDILFVEGAHENFGRLKEFEEVPFHEGTARKIADNIYCLNRGELYLIEGYKIFTLGGGLPPEMDEAESSPSLPTDEELEYAIVNIEEQRHRLDIIITHEAPASVKRMINRNASINDLNIFLDTVMHNTLFHKWYFGSLHVDRQLSNQLICVFEDVHKIG</sequence>
<accession>A0A934WUW2</accession>
<dbReference type="RefSeq" id="WP_186833528.1">
    <property type="nucleotide sequence ID" value="NZ_JAEQMG010000201.1"/>
</dbReference>
<evidence type="ECO:0000313" key="1">
    <source>
        <dbReference type="EMBL" id="MBK6090350.1"/>
    </source>
</evidence>
<name>A0A934WUW2_9FIRM</name>
<dbReference type="Proteomes" id="UP000633365">
    <property type="component" value="Unassembled WGS sequence"/>
</dbReference>
<evidence type="ECO:0000313" key="2">
    <source>
        <dbReference type="Proteomes" id="UP000633365"/>
    </source>
</evidence>
<proteinExistence type="predicted"/>
<dbReference type="InterPro" id="IPR029052">
    <property type="entry name" value="Metallo-depent_PP-like"/>
</dbReference>
<organism evidence="1 2">
    <name type="scientific">Ruminococcus difficilis</name>
    <dbReference type="NCBI Taxonomy" id="2763069"/>
    <lineage>
        <taxon>Bacteria</taxon>
        <taxon>Bacillati</taxon>
        <taxon>Bacillota</taxon>
        <taxon>Clostridia</taxon>
        <taxon>Eubacteriales</taxon>
        <taxon>Oscillospiraceae</taxon>
        <taxon>Ruminococcus</taxon>
    </lineage>
</organism>
<dbReference type="SUPFAM" id="SSF56300">
    <property type="entry name" value="Metallo-dependent phosphatases"/>
    <property type="match status" value="1"/>
</dbReference>